<evidence type="ECO:0000256" key="5">
    <source>
        <dbReference type="ARBA" id="ARBA00022989"/>
    </source>
</evidence>
<dbReference type="RefSeq" id="WP_038999913.1">
    <property type="nucleotide sequence ID" value="NZ_CP014327.1"/>
</dbReference>
<evidence type="ECO:0000256" key="4">
    <source>
        <dbReference type="ARBA" id="ARBA00022692"/>
    </source>
</evidence>
<dbReference type="OrthoDB" id="8479787at2"/>
<name>A0A126V0I3_9RHOB</name>
<keyword evidence="5 8" id="KW-1133">Transmembrane helix</keyword>
<organism evidence="9 10">
    <name type="scientific">Falsihalocynthiibacter arcticus</name>
    <dbReference type="NCBI Taxonomy" id="1579316"/>
    <lineage>
        <taxon>Bacteria</taxon>
        <taxon>Pseudomonadati</taxon>
        <taxon>Pseudomonadota</taxon>
        <taxon>Alphaproteobacteria</taxon>
        <taxon>Rhodobacterales</taxon>
        <taxon>Roseobacteraceae</taxon>
        <taxon>Falsihalocynthiibacter</taxon>
    </lineage>
</organism>
<evidence type="ECO:0000256" key="7">
    <source>
        <dbReference type="RuleBase" id="RU003879"/>
    </source>
</evidence>
<feature type="transmembrane region" description="Helical" evidence="8">
    <location>
        <begin position="16"/>
        <end position="39"/>
    </location>
</feature>
<evidence type="ECO:0000256" key="3">
    <source>
        <dbReference type="ARBA" id="ARBA00022475"/>
    </source>
</evidence>
<evidence type="ECO:0000313" key="10">
    <source>
        <dbReference type="Proteomes" id="UP000070371"/>
    </source>
</evidence>
<comment type="subcellular location">
    <subcellularLocation>
        <location evidence="1">Cell membrane</location>
        <topology evidence="1">Single-pass membrane protein</topology>
    </subcellularLocation>
    <subcellularLocation>
        <location evidence="7">Cell membrane</location>
        <topology evidence="7">Single-pass type II membrane protein</topology>
    </subcellularLocation>
</comment>
<dbReference type="GO" id="GO:0022857">
    <property type="term" value="F:transmembrane transporter activity"/>
    <property type="evidence" value="ECO:0007669"/>
    <property type="project" value="InterPro"/>
</dbReference>
<proteinExistence type="inferred from homology"/>
<protein>
    <recommendedName>
        <fullName evidence="11">Biopolymer transporter ExbD</fullName>
    </recommendedName>
</protein>
<dbReference type="KEGG" id="hat:RC74_11445"/>
<dbReference type="GO" id="GO:0015031">
    <property type="term" value="P:protein transport"/>
    <property type="evidence" value="ECO:0007669"/>
    <property type="project" value="UniProtKB-KW"/>
</dbReference>
<dbReference type="STRING" id="1579316.RC74_11445"/>
<sequence>MLSQPLRRRKPEPTIALINVVFLMLIFFLIAGTIAPALAPDHQLVQTNNSANIPPPDAILIDVQGAMSLHGAPIEAPFSLDNLRAAISDEGALRIAPAQDLPATLLLRRVATLKTAGAEVIHLISERQAP</sequence>
<dbReference type="EMBL" id="CP014327">
    <property type="protein sequence ID" value="AML51800.1"/>
    <property type="molecule type" value="Genomic_DNA"/>
</dbReference>
<dbReference type="InterPro" id="IPR003400">
    <property type="entry name" value="ExbD"/>
</dbReference>
<gene>
    <name evidence="9" type="ORF">RC74_11445</name>
</gene>
<evidence type="ECO:0000256" key="2">
    <source>
        <dbReference type="ARBA" id="ARBA00005811"/>
    </source>
</evidence>
<keyword evidence="7" id="KW-0813">Transport</keyword>
<keyword evidence="10" id="KW-1185">Reference proteome</keyword>
<evidence type="ECO:0000256" key="1">
    <source>
        <dbReference type="ARBA" id="ARBA00004162"/>
    </source>
</evidence>
<dbReference type="GO" id="GO:0005886">
    <property type="term" value="C:plasma membrane"/>
    <property type="evidence" value="ECO:0007669"/>
    <property type="project" value="UniProtKB-SubCell"/>
</dbReference>
<evidence type="ECO:0000256" key="6">
    <source>
        <dbReference type="ARBA" id="ARBA00023136"/>
    </source>
</evidence>
<dbReference type="Proteomes" id="UP000070371">
    <property type="component" value="Chromosome"/>
</dbReference>
<keyword evidence="4 7" id="KW-0812">Transmembrane</keyword>
<evidence type="ECO:0000256" key="8">
    <source>
        <dbReference type="SAM" id="Phobius"/>
    </source>
</evidence>
<keyword evidence="6 8" id="KW-0472">Membrane</keyword>
<reference evidence="9 10" key="1">
    <citation type="submission" date="2016-02" db="EMBL/GenBank/DDBJ databases">
        <title>Complete genome sequence of Halocynthiibacter arcticus PAMC 20958t from arctic marine sediment.</title>
        <authorList>
            <person name="Lee Y.M."/>
            <person name="Baek K."/>
            <person name="Lee H.K."/>
            <person name="Shin S.C."/>
        </authorList>
    </citation>
    <scope>NUCLEOTIDE SEQUENCE [LARGE SCALE GENOMIC DNA]</scope>
    <source>
        <strain evidence="9">PAMC 20958</strain>
    </source>
</reference>
<dbReference type="AlphaFoldDB" id="A0A126V0I3"/>
<dbReference type="Pfam" id="PF02472">
    <property type="entry name" value="ExbD"/>
    <property type="match status" value="1"/>
</dbReference>
<evidence type="ECO:0000313" key="9">
    <source>
        <dbReference type="EMBL" id="AML51800.1"/>
    </source>
</evidence>
<keyword evidence="7" id="KW-0653">Protein transport</keyword>
<keyword evidence="3" id="KW-1003">Cell membrane</keyword>
<accession>A0A126V0I3</accession>
<comment type="similarity">
    <text evidence="2 7">Belongs to the ExbD/TolR family.</text>
</comment>
<evidence type="ECO:0008006" key="11">
    <source>
        <dbReference type="Google" id="ProtNLM"/>
    </source>
</evidence>